<dbReference type="PANTHER" id="PTHR43095:SF5">
    <property type="entry name" value="XYLULOSE KINASE"/>
    <property type="match status" value="1"/>
</dbReference>
<dbReference type="GO" id="GO:0016301">
    <property type="term" value="F:kinase activity"/>
    <property type="evidence" value="ECO:0007669"/>
    <property type="project" value="UniProtKB-KW"/>
</dbReference>
<keyword evidence="8" id="KW-1185">Reference proteome</keyword>
<dbReference type="PANTHER" id="PTHR43095">
    <property type="entry name" value="SUGAR KINASE"/>
    <property type="match status" value="1"/>
</dbReference>
<dbReference type="PIRSF" id="PIRSF000538">
    <property type="entry name" value="GlpK"/>
    <property type="match status" value="1"/>
</dbReference>
<dbReference type="InterPro" id="IPR043129">
    <property type="entry name" value="ATPase_NBD"/>
</dbReference>
<dbReference type="Gene3D" id="3.30.420.40">
    <property type="match status" value="2"/>
</dbReference>
<dbReference type="RefSeq" id="WP_121586063.1">
    <property type="nucleotide sequence ID" value="NZ_RCHT01000002.1"/>
</dbReference>
<evidence type="ECO:0008006" key="9">
    <source>
        <dbReference type="Google" id="ProtNLM"/>
    </source>
</evidence>
<dbReference type="InterPro" id="IPR018484">
    <property type="entry name" value="FGGY_N"/>
</dbReference>
<dbReference type="Pfam" id="PF00370">
    <property type="entry name" value="FGGY_N"/>
    <property type="match status" value="1"/>
</dbReference>
<dbReference type="AlphaFoldDB" id="A0A498D1B1"/>
<protein>
    <recommendedName>
        <fullName evidence="9">Xylulose kinase</fullName>
    </recommendedName>
</protein>
<dbReference type="InterPro" id="IPR000577">
    <property type="entry name" value="Carb_kinase_FGGY"/>
</dbReference>
<dbReference type="PROSITE" id="PS00445">
    <property type="entry name" value="FGGY_KINASES_2"/>
    <property type="match status" value="1"/>
</dbReference>
<organism evidence="7 8">
    <name type="scientific">Anaerotruncus massiliensis</name>
    <name type="common">ex Liu et al. 2021</name>
    <dbReference type="NCBI Taxonomy" id="2321404"/>
    <lineage>
        <taxon>Bacteria</taxon>
        <taxon>Bacillati</taxon>
        <taxon>Bacillota</taxon>
        <taxon>Clostridia</taxon>
        <taxon>Eubacteriales</taxon>
        <taxon>Oscillospiraceae</taxon>
        <taxon>Anaerotruncus</taxon>
    </lineage>
</organism>
<dbReference type="InterPro" id="IPR018483">
    <property type="entry name" value="Carb_kinase_FGGY_CS"/>
</dbReference>
<proteinExistence type="inferred from homology"/>
<dbReference type="Pfam" id="PF02782">
    <property type="entry name" value="FGGY_C"/>
    <property type="match status" value="1"/>
</dbReference>
<evidence type="ECO:0000256" key="4">
    <source>
        <dbReference type="RuleBase" id="RU003733"/>
    </source>
</evidence>
<sequence length="511" mass="54637">MEHYIAAIDVGTTGAKAMIIGTDGSVAGQGYREYGAAYPRPGWVEQDSEEIVEKTFDACRRAVEAAAVDPSQLACASFSCQRSTFGFLDDEMRMIDRRLYGWQDQRAAETIDETAGRIDPGELYRISGMPVSPPFAIHKLVWVLKNDPDTYRRARWIVHLGDYVSYRFGAGELRAELTAACTLGLVDFAARGWSDRILTATGIDRAKLPPLVESGARIGSVSAAAAARSGLPEGLPLIAGSGDQQCAAIGAGVVSDGMASLTLGTSGFLVAGARSLDLSKTAGLMAPLSPAFGICELEANQLGAASAYRWARDVLAETECAHAEDTGTDAYRLMDIRAEQSPPGSNGVVFLPHLTGSGYPNWDPDARGVFAGLTFSSTKNDLLRAVMEGITLEAKDMYETMRESGVSIRSLAITGGATKSRLWRQIIADMFATEVKVLAVADATLVGAAIIGAVGAGLFADVREGAREMVHISHTVPPIPENAETYRRLHRVYREVYASLRGGAFRQLSSL</sequence>
<dbReference type="EMBL" id="RCHT01000002">
    <property type="protein sequence ID" value="RLL13843.1"/>
    <property type="molecule type" value="Genomic_DNA"/>
</dbReference>
<evidence type="ECO:0000259" key="5">
    <source>
        <dbReference type="Pfam" id="PF00370"/>
    </source>
</evidence>
<evidence type="ECO:0000313" key="8">
    <source>
        <dbReference type="Proteomes" id="UP000276301"/>
    </source>
</evidence>
<feature type="domain" description="Carbohydrate kinase FGGY C-terminal" evidence="6">
    <location>
        <begin position="260"/>
        <end position="455"/>
    </location>
</feature>
<dbReference type="GO" id="GO:0016773">
    <property type="term" value="F:phosphotransferase activity, alcohol group as acceptor"/>
    <property type="evidence" value="ECO:0007669"/>
    <property type="project" value="InterPro"/>
</dbReference>
<evidence type="ECO:0000256" key="1">
    <source>
        <dbReference type="ARBA" id="ARBA00009156"/>
    </source>
</evidence>
<comment type="caution">
    <text evidence="7">The sequence shown here is derived from an EMBL/GenBank/DDBJ whole genome shotgun (WGS) entry which is preliminary data.</text>
</comment>
<keyword evidence="3 4" id="KW-0418">Kinase</keyword>
<keyword evidence="2 4" id="KW-0808">Transferase</keyword>
<evidence type="ECO:0000256" key="3">
    <source>
        <dbReference type="ARBA" id="ARBA00022777"/>
    </source>
</evidence>
<comment type="similarity">
    <text evidence="1 4">Belongs to the FGGY kinase family.</text>
</comment>
<evidence type="ECO:0000256" key="2">
    <source>
        <dbReference type="ARBA" id="ARBA00022679"/>
    </source>
</evidence>
<evidence type="ECO:0000259" key="6">
    <source>
        <dbReference type="Pfam" id="PF02782"/>
    </source>
</evidence>
<dbReference type="SUPFAM" id="SSF53067">
    <property type="entry name" value="Actin-like ATPase domain"/>
    <property type="match status" value="2"/>
</dbReference>
<dbReference type="CDD" id="cd07779">
    <property type="entry name" value="ASKHA_NBD_FGGY_YgcE-like"/>
    <property type="match status" value="1"/>
</dbReference>
<name>A0A498D1B1_9FIRM</name>
<evidence type="ECO:0000313" key="7">
    <source>
        <dbReference type="EMBL" id="RLL13843.1"/>
    </source>
</evidence>
<gene>
    <name evidence="7" type="ORF">D4A47_02850</name>
</gene>
<accession>A0A498D1B1</accession>
<dbReference type="InterPro" id="IPR018485">
    <property type="entry name" value="FGGY_C"/>
</dbReference>
<dbReference type="Proteomes" id="UP000276301">
    <property type="component" value="Unassembled WGS sequence"/>
</dbReference>
<feature type="domain" description="Carbohydrate kinase FGGY N-terminal" evidence="5">
    <location>
        <begin position="4"/>
        <end position="250"/>
    </location>
</feature>
<dbReference type="GO" id="GO:0005975">
    <property type="term" value="P:carbohydrate metabolic process"/>
    <property type="evidence" value="ECO:0007669"/>
    <property type="project" value="InterPro"/>
</dbReference>
<dbReference type="InterPro" id="IPR050406">
    <property type="entry name" value="FGGY_Carb_Kinase"/>
</dbReference>
<reference evidence="7 8" key="1">
    <citation type="submission" date="2018-10" db="EMBL/GenBank/DDBJ databases">
        <title>Anaerotruncus faecis sp. nov., isolated from human feces.</title>
        <authorList>
            <person name="Wang Y.-J."/>
        </authorList>
    </citation>
    <scope>NUCLEOTIDE SEQUENCE [LARGE SCALE GENOMIC DNA]</scope>
    <source>
        <strain evidence="7 8">22A2-44</strain>
    </source>
</reference>